<feature type="compositionally biased region" description="Pro residues" evidence="2">
    <location>
        <begin position="40"/>
        <end position="51"/>
    </location>
</feature>
<comment type="cofactor">
    <cofactor evidence="1">
        <name>Mg(2+)</name>
        <dbReference type="ChEBI" id="CHEBI:18420"/>
    </cofactor>
</comment>
<dbReference type="EC" id="3.1.22.-" evidence="1"/>
<sequence length="180" mass="20095">SKLFKTRSQTPTPLESPRNGGLSLSRSETLNPSSAHRFPNPQPSDPPPAPGPNHCATTMRPPPKKPNAALPVPKQLKVHHPENESLSRFFLEKWRAMMQEPEGLSQNNYLAFANANRSLCSSKEPIRTLKDFSNVKGVGTWLINHMKSFFEKSSQDLSPAKGNISLFLWLTVRPLKTLCL</sequence>
<keyword evidence="1" id="KW-0539">Nucleus</keyword>
<dbReference type="AlphaFoldDB" id="A0A3L6FA10"/>
<comment type="similarity">
    <text evidence="1">Belongs to the XPF family.</text>
</comment>
<comment type="subunit">
    <text evidence="1">Interacts with EME1.</text>
</comment>
<dbReference type="Proteomes" id="UP000251960">
    <property type="component" value="Chromosome 3"/>
</dbReference>
<dbReference type="GO" id="GO:0005634">
    <property type="term" value="C:nucleus"/>
    <property type="evidence" value="ECO:0007669"/>
    <property type="project" value="UniProtKB-SubCell"/>
</dbReference>
<dbReference type="SUPFAM" id="SSF47802">
    <property type="entry name" value="DNA polymerase beta, N-terminal domain-like"/>
    <property type="match status" value="1"/>
</dbReference>
<name>A0A3L6FA10_MAIZE</name>
<keyword evidence="1" id="KW-0227">DNA damage</keyword>
<keyword evidence="1" id="KW-0479">Metal-binding</keyword>
<dbReference type="GO" id="GO:0006308">
    <property type="term" value="P:DNA catabolic process"/>
    <property type="evidence" value="ECO:0007669"/>
    <property type="project" value="UniProtKB-UniRule"/>
</dbReference>
<dbReference type="GO" id="GO:0008821">
    <property type="term" value="F:crossover junction DNA endonuclease activity"/>
    <property type="evidence" value="ECO:0007669"/>
    <property type="project" value="UniProtKB-UniRule"/>
</dbReference>
<protein>
    <recommendedName>
        <fullName evidence="1">Crossover junction endonuclease MUS81</fullName>
        <ecNumber evidence="1">3.1.22.-</ecNumber>
    </recommendedName>
</protein>
<dbReference type="EMBL" id="NCVQ01000004">
    <property type="protein sequence ID" value="PWZ30016.1"/>
    <property type="molecule type" value="Genomic_DNA"/>
</dbReference>
<keyword evidence="1" id="KW-0234">DNA repair</keyword>
<keyword evidence="1" id="KW-0540">Nuclease</keyword>
<proteinExistence type="inferred from homology"/>
<feature type="compositionally biased region" description="Polar residues" evidence="2">
    <location>
        <begin position="1"/>
        <end position="13"/>
    </location>
</feature>
<comment type="caution">
    <text evidence="3">The sequence shown here is derived from an EMBL/GenBank/DDBJ whole genome shotgun (WGS) entry which is preliminary data.</text>
</comment>
<dbReference type="GO" id="GO:0048476">
    <property type="term" value="C:Holliday junction resolvase complex"/>
    <property type="evidence" value="ECO:0007669"/>
    <property type="project" value="UniProtKB-UniRule"/>
</dbReference>
<reference evidence="3" key="1">
    <citation type="journal article" date="2018" name="Nat. Genet.">
        <title>Extensive intraspecific gene order and gene structural variations between Mo17 and other maize genomes.</title>
        <authorList>
            <person name="Sun S."/>
            <person name="Zhou Y."/>
            <person name="Chen J."/>
            <person name="Shi J."/>
            <person name="Zhao H."/>
            <person name="Zhao H."/>
            <person name="Song W."/>
            <person name="Zhang M."/>
            <person name="Cui Y."/>
            <person name="Dong X."/>
            <person name="Liu H."/>
            <person name="Ma X."/>
            <person name="Jiao Y."/>
            <person name="Wang B."/>
            <person name="Wei X."/>
            <person name="Stein J.C."/>
            <person name="Glaubitz J.C."/>
            <person name="Lu F."/>
            <person name="Yu G."/>
            <person name="Liang C."/>
            <person name="Fengler K."/>
            <person name="Li B."/>
            <person name="Rafalski A."/>
            <person name="Schnable P.S."/>
            <person name="Ware D.H."/>
            <person name="Buckler E.S."/>
            <person name="Lai J."/>
        </authorList>
    </citation>
    <scope>NUCLEOTIDE SEQUENCE [LARGE SCALE GENOMIC DNA]</scope>
    <source>
        <tissue evidence="3">Seedling</tissue>
    </source>
</reference>
<dbReference type="InterPro" id="IPR027421">
    <property type="entry name" value="DNA_pol_lamdba_lyase_dom_sf"/>
</dbReference>
<gene>
    <name evidence="3" type="ORF">Zm00014a_040754</name>
</gene>
<keyword evidence="1" id="KW-0460">Magnesium</keyword>
<dbReference type="InterPro" id="IPR033309">
    <property type="entry name" value="Mus81"/>
</dbReference>
<evidence type="ECO:0000256" key="2">
    <source>
        <dbReference type="SAM" id="MobiDB-lite"/>
    </source>
</evidence>
<feature type="compositionally biased region" description="Polar residues" evidence="2">
    <location>
        <begin position="22"/>
        <end position="34"/>
    </location>
</feature>
<feature type="region of interest" description="Disordered" evidence="2">
    <location>
        <begin position="1"/>
        <end position="78"/>
    </location>
</feature>
<accession>A0A3L6FA10</accession>
<dbReference type="GO" id="GO:0003677">
    <property type="term" value="F:DNA binding"/>
    <property type="evidence" value="ECO:0007669"/>
    <property type="project" value="UniProtKB-UniRule"/>
</dbReference>
<keyword evidence="1" id="KW-0233">DNA recombination</keyword>
<organism evidence="3">
    <name type="scientific">Zea mays</name>
    <name type="common">Maize</name>
    <dbReference type="NCBI Taxonomy" id="4577"/>
    <lineage>
        <taxon>Eukaryota</taxon>
        <taxon>Viridiplantae</taxon>
        <taxon>Streptophyta</taxon>
        <taxon>Embryophyta</taxon>
        <taxon>Tracheophyta</taxon>
        <taxon>Spermatophyta</taxon>
        <taxon>Magnoliopsida</taxon>
        <taxon>Liliopsida</taxon>
        <taxon>Poales</taxon>
        <taxon>Poaceae</taxon>
        <taxon>PACMAD clade</taxon>
        <taxon>Panicoideae</taxon>
        <taxon>Andropogonodae</taxon>
        <taxon>Andropogoneae</taxon>
        <taxon>Tripsacinae</taxon>
        <taxon>Zea</taxon>
    </lineage>
</organism>
<dbReference type="PANTHER" id="PTHR13451:SF0">
    <property type="entry name" value="CROSSOVER JUNCTION ENDONUCLEASE MUS81"/>
    <property type="match status" value="1"/>
</dbReference>
<comment type="function">
    <text evidence="1">Interacts with EME1 to form a DNA structure-specific endonuclease with substrate preference for branched DNA structures with a 5'-end at the branch nick. Typical substrates include 3'-flap structures, D-loops, replication forks and nicked Holliday junctions. May be required in mitosis for the processing of stalled or collapsed replication fork intermediates. May be required in meiosis for the repair of meiosis-specific double strand breaks subsequent to single-end invasion (SEI).</text>
</comment>
<keyword evidence="1" id="KW-0378">Hydrolase</keyword>
<evidence type="ECO:0000313" key="3">
    <source>
        <dbReference type="EMBL" id="PWZ30016.1"/>
    </source>
</evidence>
<evidence type="ECO:0000256" key="1">
    <source>
        <dbReference type="RuleBase" id="RU369042"/>
    </source>
</evidence>
<dbReference type="PANTHER" id="PTHR13451">
    <property type="entry name" value="CLASS II CROSSOVER JUNCTION ENDONUCLEASE MUS81"/>
    <property type="match status" value="1"/>
</dbReference>
<comment type="subcellular location">
    <subcellularLocation>
        <location evidence="1">Nucleus</location>
    </subcellularLocation>
</comment>
<feature type="non-terminal residue" evidence="3">
    <location>
        <position position="1"/>
    </location>
</feature>
<dbReference type="ExpressionAtlas" id="A0A3L6FA10">
    <property type="expression patterns" value="baseline and differential"/>
</dbReference>
<dbReference type="GO" id="GO:0046872">
    <property type="term" value="F:metal ion binding"/>
    <property type="evidence" value="ECO:0007669"/>
    <property type="project" value="UniProtKB-UniRule"/>
</dbReference>
<keyword evidence="1" id="KW-0255">Endonuclease</keyword>
<dbReference type="GO" id="GO:0000727">
    <property type="term" value="P:double-strand break repair via break-induced replication"/>
    <property type="evidence" value="ECO:0007669"/>
    <property type="project" value="UniProtKB-UniRule"/>
</dbReference>